<dbReference type="EMBL" id="CP063356">
    <property type="protein sequence ID" value="QOY37698.1"/>
    <property type="molecule type" value="Genomic_DNA"/>
</dbReference>
<reference evidence="2" key="4">
    <citation type="submission" date="2020-10" db="EMBL/GenBank/DDBJ databases">
        <authorList>
            <person name="Bassil N.M."/>
            <person name="Lloyd J.R."/>
        </authorList>
    </citation>
    <scope>NUCLEOTIDE SEQUENCE</scope>
    <source>
        <strain evidence="2">NB2006</strain>
    </source>
</reference>
<keyword evidence="3" id="KW-1185">Reference proteome</keyword>
<dbReference type="AlphaFoldDB" id="A0A1S2M8L0"/>
<gene>
    <name evidence="2" type="ORF">AWH56_008995</name>
    <name evidence="1" type="ORF">AWH56_06680</name>
</gene>
<dbReference type="Proteomes" id="UP000180175">
    <property type="component" value="Chromosome"/>
</dbReference>
<reference evidence="1 3" key="1">
    <citation type="submission" date="2016-10" db="EMBL/GenBank/DDBJ databases">
        <title>Draft genome sequences of four alkaliphilic bacteria belonging to the Anaerobacillus genus.</title>
        <authorList>
            <person name="Bassil N.M."/>
            <person name="Lloyd J.R."/>
        </authorList>
    </citation>
    <scope>NUCLEOTIDE SEQUENCE [LARGE SCALE GENOMIC DNA]</scope>
    <source>
        <strain evidence="1 3">NB2006</strain>
    </source>
</reference>
<accession>A0A1S2M8L0</accession>
<reference evidence="2 3" key="3">
    <citation type="journal article" date="2019" name="Int. J. Syst. Evol. Microbiol.">
        <title>Anaerobacillus isosaccharinicus sp. nov., an alkaliphilic bacterium which degrades isosaccharinic acid.</title>
        <authorList>
            <person name="Bassil N.M."/>
            <person name="Lloyd J.R."/>
        </authorList>
    </citation>
    <scope>NUCLEOTIDE SEQUENCE [LARGE SCALE GENOMIC DNA]</scope>
    <source>
        <strain evidence="2 3">NB2006</strain>
    </source>
</reference>
<dbReference type="RefSeq" id="WP_071316390.1">
    <property type="nucleotide sequence ID" value="NZ_CP063356.2"/>
</dbReference>
<evidence type="ECO:0000313" key="1">
    <source>
        <dbReference type="EMBL" id="OIJ21048.1"/>
    </source>
</evidence>
<dbReference type="OrthoDB" id="9960762at2"/>
<dbReference type="KEGG" id="aia:AWH56_008995"/>
<name>A0A1S2M8L0_9BACI</name>
<sequence>METKITMKNLEVTIEKLCIGEVKAQNYNRECFGMSDLNLAMNTTRAIGIFIDRIFDAGYCAGALLNETMKKTEQYMKTFKAELKQVADKDFLIDISDFPSTVLGYCEAVYQGEIKKKTDAFINHESSSMETVVTKDNLELTIEKLCIGDTKAQHYNREYYSRGELSIAIATTETIKLFIEKIVEAGYCPMALLNEVMYANGYFMRTKYRHLKQVADNDFTINISDLDRAVLYFCEKAYQEQSKVKVNG</sequence>
<proteinExistence type="predicted"/>
<evidence type="ECO:0000313" key="3">
    <source>
        <dbReference type="Proteomes" id="UP000180175"/>
    </source>
</evidence>
<dbReference type="EMBL" id="LQXD01000060">
    <property type="protein sequence ID" value="OIJ21048.1"/>
    <property type="molecule type" value="Genomic_DNA"/>
</dbReference>
<reference evidence="2 3" key="2">
    <citation type="journal article" date="2017" name="Genome Announc.">
        <title>Draft Genome Sequences of Four Alkaliphilic Bacteria Belonging to the Anaerobacillus Genus.</title>
        <authorList>
            <person name="Bassil N.M."/>
            <person name="Lloyd J.R."/>
        </authorList>
    </citation>
    <scope>NUCLEOTIDE SEQUENCE [LARGE SCALE GENOMIC DNA]</scope>
    <source>
        <strain evidence="2 3">NB2006</strain>
    </source>
</reference>
<organism evidence="1 3">
    <name type="scientific">Anaerobacillus isosaccharinicus</name>
    <dbReference type="NCBI Taxonomy" id="1532552"/>
    <lineage>
        <taxon>Bacteria</taxon>
        <taxon>Bacillati</taxon>
        <taxon>Bacillota</taxon>
        <taxon>Bacilli</taxon>
        <taxon>Bacillales</taxon>
        <taxon>Bacillaceae</taxon>
        <taxon>Anaerobacillus</taxon>
    </lineage>
</organism>
<protein>
    <submittedName>
        <fullName evidence="1">Uncharacterized protein</fullName>
    </submittedName>
</protein>
<evidence type="ECO:0000313" key="2">
    <source>
        <dbReference type="EMBL" id="QOY37698.1"/>
    </source>
</evidence>